<evidence type="ECO:0000313" key="2">
    <source>
        <dbReference type="EMBL" id="KAJ7685891.1"/>
    </source>
</evidence>
<name>A0AAD7D942_MYCRO</name>
<evidence type="ECO:0000313" key="3">
    <source>
        <dbReference type="Proteomes" id="UP001221757"/>
    </source>
</evidence>
<reference evidence="2" key="1">
    <citation type="submission" date="2023-03" db="EMBL/GenBank/DDBJ databases">
        <title>Massive genome expansion in bonnet fungi (Mycena s.s.) driven by repeated elements and novel gene families across ecological guilds.</title>
        <authorList>
            <consortium name="Lawrence Berkeley National Laboratory"/>
            <person name="Harder C.B."/>
            <person name="Miyauchi S."/>
            <person name="Viragh M."/>
            <person name="Kuo A."/>
            <person name="Thoen E."/>
            <person name="Andreopoulos B."/>
            <person name="Lu D."/>
            <person name="Skrede I."/>
            <person name="Drula E."/>
            <person name="Henrissat B."/>
            <person name="Morin E."/>
            <person name="Kohler A."/>
            <person name="Barry K."/>
            <person name="LaButti K."/>
            <person name="Morin E."/>
            <person name="Salamov A."/>
            <person name="Lipzen A."/>
            <person name="Mereny Z."/>
            <person name="Hegedus B."/>
            <person name="Baldrian P."/>
            <person name="Stursova M."/>
            <person name="Weitz H."/>
            <person name="Taylor A."/>
            <person name="Grigoriev I.V."/>
            <person name="Nagy L.G."/>
            <person name="Martin F."/>
            <person name="Kauserud H."/>
        </authorList>
    </citation>
    <scope>NUCLEOTIDE SEQUENCE</scope>
    <source>
        <strain evidence="2">CBHHK067</strain>
    </source>
</reference>
<keyword evidence="1" id="KW-0812">Transmembrane</keyword>
<keyword evidence="1" id="KW-1133">Transmembrane helix</keyword>
<proteinExistence type="predicted"/>
<feature type="transmembrane region" description="Helical" evidence="1">
    <location>
        <begin position="70"/>
        <end position="95"/>
    </location>
</feature>
<dbReference type="Proteomes" id="UP001221757">
    <property type="component" value="Unassembled WGS sequence"/>
</dbReference>
<dbReference type="EMBL" id="JARKIE010000101">
    <property type="protein sequence ID" value="KAJ7685891.1"/>
    <property type="molecule type" value="Genomic_DNA"/>
</dbReference>
<comment type="caution">
    <text evidence="2">The sequence shown here is derived from an EMBL/GenBank/DDBJ whole genome shotgun (WGS) entry which is preliminary data.</text>
</comment>
<evidence type="ECO:0000256" key="1">
    <source>
        <dbReference type="SAM" id="Phobius"/>
    </source>
</evidence>
<organism evidence="2 3">
    <name type="scientific">Mycena rosella</name>
    <name type="common">Pink bonnet</name>
    <name type="synonym">Agaricus rosellus</name>
    <dbReference type="NCBI Taxonomy" id="1033263"/>
    <lineage>
        <taxon>Eukaryota</taxon>
        <taxon>Fungi</taxon>
        <taxon>Dikarya</taxon>
        <taxon>Basidiomycota</taxon>
        <taxon>Agaricomycotina</taxon>
        <taxon>Agaricomycetes</taxon>
        <taxon>Agaricomycetidae</taxon>
        <taxon>Agaricales</taxon>
        <taxon>Marasmiineae</taxon>
        <taxon>Mycenaceae</taxon>
        <taxon>Mycena</taxon>
    </lineage>
</organism>
<accession>A0AAD7D942</accession>
<protein>
    <submittedName>
        <fullName evidence="2">Uncharacterized protein</fullName>
    </submittedName>
</protein>
<gene>
    <name evidence="2" type="ORF">B0H17DRAFT_1137236</name>
</gene>
<keyword evidence="3" id="KW-1185">Reference proteome</keyword>
<sequence length="139" mass="15208">MLVCVVDIYRPSTAQKGLRLLCSTKNCQPGFPLGYDTQLFRGLLGHLNALSTQQVRKLPLRLLKMVPRHLLQLSVVVAALLIAAPLPTVTAAPVIDFGYAQYQGVVNTSTNVMESVLEVQTEVHPPDPAAIGRTYFRPV</sequence>
<keyword evidence="1" id="KW-0472">Membrane</keyword>
<dbReference type="AlphaFoldDB" id="A0AAD7D942"/>